<feature type="domain" description="Tetrapyrrole biosynthesis uroporphyrinogen III synthase" evidence="8">
    <location>
        <begin position="22"/>
        <end position="235"/>
    </location>
</feature>
<dbReference type="EC" id="4.2.1.75" evidence="3 7"/>
<evidence type="ECO:0000256" key="6">
    <source>
        <dbReference type="ARBA" id="ARBA00048617"/>
    </source>
</evidence>
<dbReference type="InterPro" id="IPR003754">
    <property type="entry name" value="4pyrrol_synth_uPrphyn_synth"/>
</dbReference>
<dbReference type="AlphaFoldDB" id="L0ABS0"/>
<dbReference type="HOGENOM" id="CLU_011276_9_5_2"/>
<dbReference type="InParanoid" id="L0ABS0"/>
<dbReference type="GO" id="GO:0004852">
    <property type="term" value="F:uroporphyrinogen-III synthase activity"/>
    <property type="evidence" value="ECO:0007669"/>
    <property type="project" value="UniProtKB-UniRule"/>
</dbReference>
<dbReference type="OrthoDB" id="15395at2157"/>
<keyword evidence="10" id="KW-1185">Reference proteome</keyword>
<gene>
    <name evidence="9" type="ordered locus">Calag_1152</name>
</gene>
<dbReference type="CDD" id="cd06578">
    <property type="entry name" value="HemD"/>
    <property type="match status" value="1"/>
</dbReference>
<evidence type="ECO:0000313" key="10">
    <source>
        <dbReference type="Proteomes" id="UP000010469"/>
    </source>
</evidence>
<dbReference type="Gene3D" id="3.40.50.10090">
    <property type="match status" value="2"/>
</dbReference>
<dbReference type="Pfam" id="PF02602">
    <property type="entry name" value="HEM4"/>
    <property type="match status" value="1"/>
</dbReference>
<dbReference type="EMBL" id="CP003378">
    <property type="protein sequence ID" value="AFZ70874.1"/>
    <property type="molecule type" value="Genomic_DNA"/>
</dbReference>
<keyword evidence="5 7" id="KW-0627">Porphyrin biosynthesis</keyword>
<dbReference type="GO" id="GO:0006782">
    <property type="term" value="P:protoporphyrinogen IX biosynthetic process"/>
    <property type="evidence" value="ECO:0007669"/>
    <property type="project" value="UniProtKB-UniRule"/>
</dbReference>
<dbReference type="STRING" id="1056495.Calag_1152"/>
<dbReference type="GO" id="GO:0006780">
    <property type="term" value="P:uroporphyrinogen III biosynthetic process"/>
    <property type="evidence" value="ECO:0007669"/>
    <property type="project" value="UniProtKB-UniRule"/>
</dbReference>
<accession>L0ABS0</accession>
<name>L0ABS0_CALLD</name>
<comment type="similarity">
    <text evidence="2 7">Belongs to the uroporphyrinogen-III synthase family.</text>
</comment>
<dbReference type="Proteomes" id="UP000010469">
    <property type="component" value="Chromosome"/>
</dbReference>
<comment type="catalytic activity">
    <reaction evidence="6 7">
        <text>hydroxymethylbilane = uroporphyrinogen III + H2O</text>
        <dbReference type="Rhea" id="RHEA:18965"/>
        <dbReference type="ChEBI" id="CHEBI:15377"/>
        <dbReference type="ChEBI" id="CHEBI:57308"/>
        <dbReference type="ChEBI" id="CHEBI:57845"/>
        <dbReference type="EC" id="4.2.1.75"/>
    </reaction>
</comment>
<evidence type="ECO:0000256" key="3">
    <source>
        <dbReference type="ARBA" id="ARBA00013109"/>
    </source>
</evidence>
<dbReference type="InterPro" id="IPR036108">
    <property type="entry name" value="4pyrrol_syn_uPrphyn_synt_sf"/>
</dbReference>
<organism evidence="9 10">
    <name type="scientific">Caldisphaera lagunensis (strain DSM 15908 / JCM 11604 / ANMR 0165 / IC-154)</name>
    <dbReference type="NCBI Taxonomy" id="1056495"/>
    <lineage>
        <taxon>Archaea</taxon>
        <taxon>Thermoproteota</taxon>
        <taxon>Thermoprotei</taxon>
        <taxon>Acidilobales</taxon>
        <taxon>Caldisphaeraceae</taxon>
        <taxon>Caldisphaera</taxon>
    </lineage>
</organism>
<comment type="pathway">
    <text evidence="1 7">Porphyrin-containing compound metabolism; protoporphyrin-IX biosynthesis; coproporphyrinogen-III from 5-aminolevulinate: step 3/4.</text>
</comment>
<evidence type="ECO:0000256" key="2">
    <source>
        <dbReference type="ARBA" id="ARBA00008133"/>
    </source>
</evidence>
<evidence type="ECO:0000256" key="1">
    <source>
        <dbReference type="ARBA" id="ARBA00004772"/>
    </source>
</evidence>
<dbReference type="GeneID" id="14212412"/>
<evidence type="ECO:0000256" key="7">
    <source>
        <dbReference type="RuleBase" id="RU366031"/>
    </source>
</evidence>
<dbReference type="RefSeq" id="WP_015232771.1">
    <property type="nucleotide sequence ID" value="NC_019791.1"/>
</dbReference>
<keyword evidence="4 7" id="KW-0456">Lyase</keyword>
<dbReference type="PANTHER" id="PTHR38042:SF1">
    <property type="entry name" value="UROPORPHYRINOGEN-III SYNTHASE, CHLOROPLASTIC"/>
    <property type="match status" value="1"/>
</dbReference>
<proteinExistence type="inferred from homology"/>
<dbReference type="KEGG" id="clg:Calag_1152"/>
<evidence type="ECO:0000259" key="8">
    <source>
        <dbReference type="Pfam" id="PF02602"/>
    </source>
</evidence>
<dbReference type="eggNOG" id="arCOG02048">
    <property type="taxonomic scope" value="Archaea"/>
</dbReference>
<protein>
    <recommendedName>
        <fullName evidence="3 7">Uroporphyrinogen-III synthase</fullName>
        <ecNumber evidence="3 7">4.2.1.75</ecNumber>
    </recommendedName>
</protein>
<reference evidence="10" key="1">
    <citation type="submission" date="2012-03" db="EMBL/GenBank/DDBJ databases">
        <title>Complete genome of Caldisphaera lagunensis DSM 15908.</title>
        <authorList>
            <person name="Lucas S."/>
            <person name="Copeland A."/>
            <person name="Lapidus A."/>
            <person name="Glavina del Rio T."/>
            <person name="Dalin E."/>
            <person name="Tice H."/>
            <person name="Bruce D."/>
            <person name="Goodwin L."/>
            <person name="Pitluck S."/>
            <person name="Peters L."/>
            <person name="Mikhailova N."/>
            <person name="Teshima H."/>
            <person name="Kyrpides N."/>
            <person name="Mavromatis K."/>
            <person name="Ivanova N."/>
            <person name="Brettin T."/>
            <person name="Detter J.C."/>
            <person name="Han C."/>
            <person name="Larimer F."/>
            <person name="Land M."/>
            <person name="Hauser L."/>
            <person name="Markowitz V."/>
            <person name="Cheng J.-F."/>
            <person name="Hugenholtz P."/>
            <person name="Woyke T."/>
            <person name="Wu D."/>
            <person name="Spring S."/>
            <person name="Schroeder M."/>
            <person name="Brambilla E."/>
            <person name="Klenk H.-P."/>
            <person name="Eisen J.A."/>
        </authorList>
    </citation>
    <scope>NUCLEOTIDE SEQUENCE [LARGE SCALE GENOMIC DNA]</scope>
    <source>
        <strain evidence="10">DSM 15908 / JCM 11604 / IC-154</strain>
    </source>
</reference>
<evidence type="ECO:0000313" key="9">
    <source>
        <dbReference type="EMBL" id="AFZ70874.1"/>
    </source>
</evidence>
<evidence type="ECO:0000256" key="5">
    <source>
        <dbReference type="ARBA" id="ARBA00023244"/>
    </source>
</evidence>
<evidence type="ECO:0000256" key="4">
    <source>
        <dbReference type="ARBA" id="ARBA00023239"/>
    </source>
</evidence>
<sequence length="244" mass="27958">MEKKLILYFGPDYPKHIEDKVDILFVPIIDIIPINGSSKIFYEKLKKCDWIVFTSPRGPRILVDDAKDNNILDSIINEIQSKKLGVVGPETAKSVKKYLYKDVDLMPKSYTGKELANELIKIRTDCIILARSSQGVKDINEILEKNNKKFIEVSIYDEIVNSERLSQVNNYLHENKNIDYIILSSPLIAKAFCDYIRYTNINVIAIGPSTLKEVKDRCPFLNVIVPNEYTLNSAIELIYRNPSP</sequence>
<dbReference type="UniPathway" id="UPA00251">
    <property type="reaction ID" value="UER00320"/>
</dbReference>
<comment type="function">
    <text evidence="7">Catalyzes cyclization of the linear tetrapyrrole, hydroxymethylbilane, to the macrocyclic uroporphyrinogen III.</text>
</comment>
<dbReference type="PANTHER" id="PTHR38042">
    <property type="entry name" value="UROPORPHYRINOGEN-III SYNTHASE, CHLOROPLASTIC"/>
    <property type="match status" value="1"/>
</dbReference>
<dbReference type="SUPFAM" id="SSF69618">
    <property type="entry name" value="HemD-like"/>
    <property type="match status" value="1"/>
</dbReference>
<dbReference type="InterPro" id="IPR039793">
    <property type="entry name" value="UROS/Hem4"/>
</dbReference>